<dbReference type="Proteomes" id="UP000473681">
    <property type="component" value="Unassembled WGS sequence"/>
</dbReference>
<dbReference type="Proteomes" id="UP000476820">
    <property type="component" value="Unassembled WGS sequence"/>
</dbReference>
<dbReference type="OrthoDB" id="9783842at2"/>
<comment type="caution">
    <text evidence="6">The sequence shown here is derived from an EMBL/GenBank/DDBJ whole genome shotgun (WGS) entry which is preliminary data.</text>
</comment>
<feature type="transmembrane region" description="Helical" evidence="3">
    <location>
        <begin position="16"/>
        <end position="36"/>
    </location>
</feature>
<accession>A0A0C2SFW3</accession>
<reference evidence="8 9" key="2">
    <citation type="submission" date="2019-04" db="EMBL/GenBank/DDBJ databases">
        <title>Genome sequencing of Clostridium botulinum Groups I-IV and Clostridium butyricum.</title>
        <authorList>
            <person name="Brunt J."/>
            <person name="Van Vliet A.H.M."/>
            <person name="Stringer S.C."/>
            <person name="Carter A.T."/>
            <person name="Peck M.W."/>
        </authorList>
    </citation>
    <scope>NUCLEOTIDE SEQUENCE [LARGE SCALE GENOMIC DNA]</scope>
    <source>
        <strain evidence="5 9">1605</strain>
        <strain evidence="6 8">CB-K-33E</strain>
    </source>
</reference>
<protein>
    <recommendedName>
        <fullName evidence="2">Putative gluconeogenesis factor</fullName>
    </recommendedName>
</protein>
<dbReference type="Proteomes" id="UP000472355">
    <property type="component" value="Unassembled WGS sequence"/>
</dbReference>
<comment type="similarity">
    <text evidence="2">Belongs to the gluconeogenesis factor family.</text>
</comment>
<sequence>MRIKELIKPGIKVKRWLFFGIFGILLIAFGFTELVTHRVYDLYYKIFYVFLNITGIFVLYISVTESMKSIIALVNRGYIKVSFDSKKIESFIEEKRLLIKGPKIVVIGGGTGLSTMLRGLKYYTSNITAIVTVADDGGGSGDLREDLGMLPPGDIRNCILALADTEPIMENLLQYRFKEGKLKNQSFGNLFLAAMDGISDNFEEAVQKMSSVLAVTGKVVPVTLDNMELEATLKNGKVIRGESQIPEEAIKQNSKIKSFRIIPEDAKPLKEAIEAIREADAIVMGPGSLYTSIIPNLLVKDIAKEVRKSDALKFYISNIMTQPGETTKFKVSDHLKVLQKYGGKDIVNYVIANVGEVENELKEKYKLEDAELVKLDSEAVNNLGIKIIGDNLVKVSKGFIKHDADKLAQVLVDTIMEKKLLYDKKKIIEYMYLSQRIKERVKEEKTKSILKKL</sequence>
<proteinExistence type="inferred from homology"/>
<dbReference type="InterPro" id="IPR038136">
    <property type="entry name" value="CofD-like_dom_sf"/>
</dbReference>
<evidence type="ECO:0000313" key="9">
    <source>
        <dbReference type="Proteomes" id="UP000476820"/>
    </source>
</evidence>
<dbReference type="GO" id="GO:0008360">
    <property type="term" value="P:regulation of cell shape"/>
    <property type="evidence" value="ECO:0007669"/>
    <property type="project" value="UniProtKB-UniRule"/>
</dbReference>
<dbReference type="RefSeq" id="WP_012450698.1">
    <property type="nucleotide sequence ID" value="NZ_CP010520.1"/>
</dbReference>
<dbReference type="EMBL" id="SWVK01000007">
    <property type="protein sequence ID" value="NFN34857.1"/>
    <property type="molecule type" value="Genomic_DNA"/>
</dbReference>
<dbReference type="InterPro" id="IPR002882">
    <property type="entry name" value="CofD"/>
</dbReference>
<dbReference type="PANTHER" id="PTHR30135">
    <property type="entry name" value="UNCHARACTERIZED PROTEIN YVCK-RELATED"/>
    <property type="match status" value="1"/>
</dbReference>
<gene>
    <name evidence="4" type="ORF">EXM65_05110</name>
    <name evidence="5" type="ORF">FC774_09635</name>
    <name evidence="6" type="ORF">FDB51_06835</name>
</gene>
<evidence type="ECO:0000313" key="6">
    <source>
        <dbReference type="EMBL" id="NFN34857.1"/>
    </source>
</evidence>
<keyword evidence="3" id="KW-0812">Transmembrane</keyword>
<organism evidence="6 8">
    <name type="scientific">Clostridium botulinum</name>
    <dbReference type="NCBI Taxonomy" id="1491"/>
    <lineage>
        <taxon>Bacteria</taxon>
        <taxon>Bacillati</taxon>
        <taxon>Bacillota</taxon>
        <taxon>Clostridia</taxon>
        <taxon>Eubacteriales</taxon>
        <taxon>Clostridiaceae</taxon>
        <taxon>Clostridium</taxon>
    </lineage>
</organism>
<keyword evidence="3" id="KW-1133">Transmembrane helix</keyword>
<keyword evidence="3" id="KW-0472">Membrane</keyword>
<comment type="function">
    <text evidence="2">Required for morphogenesis under gluconeogenic growth conditions.</text>
</comment>
<dbReference type="AlphaFoldDB" id="A0A0C2SFW3"/>
<dbReference type="HAMAP" id="MF_00973">
    <property type="entry name" value="Gluconeogen_factor"/>
    <property type="match status" value="1"/>
</dbReference>
<name>A0A0C2SFW3_CLOBO</name>
<evidence type="ECO:0000313" key="5">
    <source>
        <dbReference type="EMBL" id="NFF88125.1"/>
    </source>
</evidence>
<reference evidence="4 7" key="1">
    <citation type="submission" date="2019-02" db="EMBL/GenBank/DDBJ databases">
        <title>Genome sequencing of Clostridium botulinum clinical isolates.</title>
        <authorList>
            <person name="Brunt J."/>
            <person name="Van Vliet A.H.M."/>
            <person name="Stringer S.C."/>
            <person name="Grant K.A."/>
            <person name="Carter A.C."/>
            <person name="Peck M.W."/>
        </authorList>
    </citation>
    <scope>NUCLEOTIDE SEQUENCE [LARGE SCALE GENOMIC DNA]</scope>
    <source>
        <strain evidence="4 7">H113700579</strain>
    </source>
</reference>
<dbReference type="GO" id="GO:0043743">
    <property type="term" value="F:LPPG:FO 2-phospho-L-lactate transferase activity"/>
    <property type="evidence" value="ECO:0007669"/>
    <property type="project" value="InterPro"/>
</dbReference>
<evidence type="ECO:0000313" key="4">
    <source>
        <dbReference type="EMBL" id="NFA41972.1"/>
    </source>
</evidence>
<dbReference type="PANTHER" id="PTHR30135:SF3">
    <property type="entry name" value="GLUCONEOGENESIS FACTOR-RELATED"/>
    <property type="match status" value="1"/>
</dbReference>
<dbReference type="Gene3D" id="3.40.50.10680">
    <property type="entry name" value="CofD-like domains"/>
    <property type="match status" value="1"/>
</dbReference>
<feature type="transmembrane region" description="Helical" evidence="3">
    <location>
        <begin position="42"/>
        <end position="63"/>
    </location>
</feature>
<evidence type="ECO:0000256" key="1">
    <source>
        <dbReference type="ARBA" id="ARBA00022490"/>
    </source>
</evidence>
<dbReference type="EMBL" id="SGKU01000010">
    <property type="protein sequence ID" value="NFA41972.1"/>
    <property type="molecule type" value="Genomic_DNA"/>
</dbReference>
<dbReference type="InterPro" id="IPR010119">
    <property type="entry name" value="Gluconeogen_factor"/>
</dbReference>
<dbReference type="GO" id="GO:0005737">
    <property type="term" value="C:cytoplasm"/>
    <property type="evidence" value="ECO:0007669"/>
    <property type="project" value="UniProtKB-SubCell"/>
</dbReference>
<evidence type="ECO:0000256" key="2">
    <source>
        <dbReference type="HAMAP-Rule" id="MF_00973"/>
    </source>
</evidence>
<evidence type="ECO:0000256" key="3">
    <source>
        <dbReference type="SAM" id="Phobius"/>
    </source>
</evidence>
<comment type="subcellular location">
    <subcellularLocation>
        <location evidence="2">Cytoplasm</location>
    </subcellularLocation>
</comment>
<keyword evidence="1 2" id="KW-0963">Cytoplasm</keyword>
<dbReference type="NCBIfam" id="TIGR01826">
    <property type="entry name" value="CofD_related"/>
    <property type="match status" value="1"/>
</dbReference>
<evidence type="ECO:0000313" key="7">
    <source>
        <dbReference type="Proteomes" id="UP000472355"/>
    </source>
</evidence>
<dbReference type="SUPFAM" id="SSF142338">
    <property type="entry name" value="CofD-like"/>
    <property type="match status" value="1"/>
</dbReference>
<dbReference type="Pfam" id="PF01933">
    <property type="entry name" value="CofD"/>
    <property type="match status" value="1"/>
</dbReference>
<evidence type="ECO:0000313" key="8">
    <source>
        <dbReference type="Proteomes" id="UP000473681"/>
    </source>
</evidence>
<dbReference type="EMBL" id="SWOV01000022">
    <property type="protein sequence ID" value="NFF88125.1"/>
    <property type="molecule type" value="Genomic_DNA"/>
</dbReference>
<dbReference type="CDD" id="cd07187">
    <property type="entry name" value="YvcK_like"/>
    <property type="match status" value="1"/>
</dbReference>